<reference evidence="9" key="1">
    <citation type="submission" date="2017-09" db="EMBL/GenBank/DDBJ databases">
        <title>Depth-based differentiation of microbial function through sediment-hosted aquifers and enrichment of novel symbionts in the deep terrestrial subsurface.</title>
        <authorList>
            <person name="Probst A.J."/>
            <person name="Ladd B."/>
            <person name="Jarett J.K."/>
            <person name="Geller-Mcgrath D.E."/>
            <person name="Sieber C.M.K."/>
            <person name="Emerson J.B."/>
            <person name="Anantharaman K."/>
            <person name="Thomas B.C."/>
            <person name="Malmstrom R."/>
            <person name="Stieglmeier M."/>
            <person name="Klingl A."/>
            <person name="Woyke T."/>
            <person name="Ryan C.M."/>
            <person name="Banfield J.F."/>
        </authorList>
    </citation>
    <scope>NUCLEOTIDE SEQUENCE [LARGE SCALE GENOMIC DNA]</scope>
</reference>
<dbReference type="PANTHER" id="PTHR43133:SF57">
    <property type="entry name" value="RNA POLYMERASE SIGMA-70 FACTOR"/>
    <property type="match status" value="1"/>
</dbReference>
<dbReference type="NCBIfam" id="TIGR02937">
    <property type="entry name" value="sigma70-ECF"/>
    <property type="match status" value="1"/>
</dbReference>
<dbReference type="GO" id="GO:0006352">
    <property type="term" value="P:DNA-templated transcription initiation"/>
    <property type="evidence" value="ECO:0007669"/>
    <property type="project" value="InterPro"/>
</dbReference>
<comment type="caution">
    <text evidence="8">The sequence shown here is derived from an EMBL/GenBank/DDBJ whole genome shotgun (WGS) entry which is preliminary data.</text>
</comment>
<dbReference type="AlphaFoldDB" id="A0A2M7T9G4"/>
<dbReference type="InterPro" id="IPR036388">
    <property type="entry name" value="WH-like_DNA-bd_sf"/>
</dbReference>
<dbReference type="Proteomes" id="UP000230956">
    <property type="component" value="Unassembled WGS sequence"/>
</dbReference>
<name>A0A2M7T9G4_9ACTN</name>
<feature type="domain" description="RNA polymerase sigma-70 region 2" evidence="6">
    <location>
        <begin position="32"/>
        <end position="100"/>
    </location>
</feature>
<dbReference type="InterPro" id="IPR013324">
    <property type="entry name" value="RNA_pol_sigma_r3/r4-like"/>
</dbReference>
<evidence type="ECO:0000313" key="8">
    <source>
        <dbReference type="EMBL" id="PIZ40064.1"/>
    </source>
</evidence>
<evidence type="ECO:0000256" key="1">
    <source>
        <dbReference type="ARBA" id="ARBA00010641"/>
    </source>
</evidence>
<protein>
    <submittedName>
        <fullName evidence="8">RNA polymerase subunit sigma-70</fullName>
    </submittedName>
</protein>
<dbReference type="Pfam" id="PF04545">
    <property type="entry name" value="Sigma70_r4"/>
    <property type="match status" value="1"/>
</dbReference>
<evidence type="ECO:0000256" key="4">
    <source>
        <dbReference type="ARBA" id="ARBA00023125"/>
    </source>
</evidence>
<accession>A0A2M7T9G4</accession>
<dbReference type="SUPFAM" id="SSF88946">
    <property type="entry name" value="Sigma2 domain of RNA polymerase sigma factors"/>
    <property type="match status" value="1"/>
</dbReference>
<dbReference type="InterPro" id="IPR014284">
    <property type="entry name" value="RNA_pol_sigma-70_dom"/>
</dbReference>
<feature type="domain" description="RNA polymerase sigma-70 region 4" evidence="7">
    <location>
        <begin position="141"/>
        <end position="187"/>
    </location>
</feature>
<keyword evidence="5" id="KW-0804">Transcription</keyword>
<comment type="similarity">
    <text evidence="1">Belongs to the sigma-70 factor family. ECF subfamily.</text>
</comment>
<organism evidence="8 9">
    <name type="scientific">Candidatus Aquicultor secundus</name>
    <dbReference type="NCBI Taxonomy" id="1973895"/>
    <lineage>
        <taxon>Bacteria</taxon>
        <taxon>Bacillati</taxon>
        <taxon>Actinomycetota</taxon>
        <taxon>Candidatus Aquicultoria</taxon>
        <taxon>Candidatus Aquicultorales</taxon>
        <taxon>Candidatus Aquicultoraceae</taxon>
        <taxon>Candidatus Aquicultor</taxon>
    </lineage>
</organism>
<evidence type="ECO:0000259" key="7">
    <source>
        <dbReference type="Pfam" id="PF04545"/>
    </source>
</evidence>
<dbReference type="InterPro" id="IPR039425">
    <property type="entry name" value="RNA_pol_sigma-70-like"/>
</dbReference>
<evidence type="ECO:0000259" key="6">
    <source>
        <dbReference type="Pfam" id="PF04542"/>
    </source>
</evidence>
<dbReference type="InterPro" id="IPR013325">
    <property type="entry name" value="RNA_pol_sigma_r2"/>
</dbReference>
<dbReference type="Gene3D" id="1.10.10.10">
    <property type="entry name" value="Winged helix-like DNA-binding domain superfamily/Winged helix DNA-binding domain"/>
    <property type="match status" value="1"/>
</dbReference>
<dbReference type="SUPFAM" id="SSF88659">
    <property type="entry name" value="Sigma3 and sigma4 domains of RNA polymerase sigma factors"/>
    <property type="match status" value="1"/>
</dbReference>
<dbReference type="EMBL" id="PFNG01000102">
    <property type="protein sequence ID" value="PIZ40064.1"/>
    <property type="molecule type" value="Genomic_DNA"/>
</dbReference>
<keyword evidence="3" id="KW-0731">Sigma factor</keyword>
<dbReference type="Pfam" id="PF04542">
    <property type="entry name" value="Sigma70_r2"/>
    <property type="match status" value="1"/>
</dbReference>
<dbReference type="Gene3D" id="1.10.1740.10">
    <property type="match status" value="1"/>
</dbReference>
<dbReference type="GO" id="GO:0003677">
    <property type="term" value="F:DNA binding"/>
    <property type="evidence" value="ECO:0007669"/>
    <property type="project" value="UniProtKB-KW"/>
</dbReference>
<dbReference type="PANTHER" id="PTHR43133">
    <property type="entry name" value="RNA POLYMERASE ECF-TYPE SIGMA FACTO"/>
    <property type="match status" value="1"/>
</dbReference>
<proteinExistence type="inferred from homology"/>
<evidence type="ECO:0000313" key="9">
    <source>
        <dbReference type="Proteomes" id="UP000230956"/>
    </source>
</evidence>
<dbReference type="CDD" id="cd06171">
    <property type="entry name" value="Sigma70_r4"/>
    <property type="match status" value="1"/>
</dbReference>
<dbReference type="InterPro" id="IPR007630">
    <property type="entry name" value="RNA_pol_sigma70_r4"/>
</dbReference>
<evidence type="ECO:0000256" key="2">
    <source>
        <dbReference type="ARBA" id="ARBA00023015"/>
    </source>
</evidence>
<evidence type="ECO:0000256" key="5">
    <source>
        <dbReference type="ARBA" id="ARBA00023163"/>
    </source>
</evidence>
<dbReference type="GO" id="GO:0016987">
    <property type="term" value="F:sigma factor activity"/>
    <property type="evidence" value="ECO:0007669"/>
    <property type="project" value="UniProtKB-KW"/>
</dbReference>
<dbReference type="InterPro" id="IPR007627">
    <property type="entry name" value="RNA_pol_sigma70_r2"/>
</dbReference>
<gene>
    <name evidence="8" type="ORF">COY37_04425</name>
</gene>
<keyword evidence="4" id="KW-0238">DNA-binding</keyword>
<keyword evidence="2" id="KW-0805">Transcription regulation</keyword>
<evidence type="ECO:0000256" key="3">
    <source>
        <dbReference type="ARBA" id="ARBA00023082"/>
    </source>
</evidence>
<sequence length="215" mass="24755">MASRGGRMNNLKNLDVLVMNAKQLNADALTALYDNYLPHVFRYIYYQVNDRPLAEDLTSEVFLKMLVAIPDFREDGKSFYPWLLRIAKNTTLDYLRSKSKRSHVLFDDDIEELLFESRNKADLEQTVISALDAEEVKKAVVKLTDEQQQVLLLKFTMGLSNNGIGKVLEKTEGSIKSLQVRALASLRRLLERQEEPEERVEPMITEAKKSLFRKA</sequence>